<evidence type="ECO:0000313" key="1">
    <source>
        <dbReference type="EMBL" id="XDQ71687.1"/>
    </source>
</evidence>
<dbReference type="EMBL" id="CP163444">
    <property type="protein sequence ID" value="XDQ71687.1"/>
    <property type="molecule type" value="Genomic_DNA"/>
</dbReference>
<sequence>MTAEVGALVVDDRTNKLGYVVGHVGPAMQLRPVAGGREWDADPAHVRPATSQERLRAIRERTRALNSASSGGVL</sequence>
<protein>
    <submittedName>
        <fullName evidence="1">Uncharacterized protein</fullName>
    </submittedName>
</protein>
<proteinExistence type="predicted"/>
<dbReference type="RefSeq" id="WP_369144365.1">
    <property type="nucleotide sequence ID" value="NZ_CP163444.1"/>
</dbReference>
<accession>A0AB39SVM1</accession>
<dbReference type="AlphaFoldDB" id="A0AB39SVM1"/>
<gene>
    <name evidence="1" type="ORF">AB5J54_14680</name>
</gene>
<reference evidence="1" key="1">
    <citation type="submission" date="2024-07" db="EMBL/GenBank/DDBJ databases">
        <authorList>
            <person name="Yu S.T."/>
        </authorList>
    </citation>
    <scope>NUCLEOTIDE SEQUENCE</scope>
    <source>
        <strain evidence="1">R44</strain>
    </source>
</reference>
<name>A0AB39SVM1_9ACTN</name>
<organism evidence="1">
    <name type="scientific">Streptomyces sp. R44</name>
    <dbReference type="NCBI Taxonomy" id="3238633"/>
    <lineage>
        <taxon>Bacteria</taxon>
        <taxon>Bacillati</taxon>
        <taxon>Actinomycetota</taxon>
        <taxon>Actinomycetes</taxon>
        <taxon>Kitasatosporales</taxon>
        <taxon>Streptomycetaceae</taxon>
        <taxon>Streptomyces</taxon>
    </lineage>
</organism>